<keyword evidence="2" id="KW-1185">Reference proteome</keyword>
<evidence type="ECO:0000313" key="2">
    <source>
        <dbReference type="Proteomes" id="UP000805193"/>
    </source>
</evidence>
<organism evidence="1 2">
    <name type="scientific">Ixodes persulcatus</name>
    <name type="common">Taiga tick</name>
    <dbReference type="NCBI Taxonomy" id="34615"/>
    <lineage>
        <taxon>Eukaryota</taxon>
        <taxon>Metazoa</taxon>
        <taxon>Ecdysozoa</taxon>
        <taxon>Arthropoda</taxon>
        <taxon>Chelicerata</taxon>
        <taxon>Arachnida</taxon>
        <taxon>Acari</taxon>
        <taxon>Parasitiformes</taxon>
        <taxon>Ixodida</taxon>
        <taxon>Ixodoidea</taxon>
        <taxon>Ixodidae</taxon>
        <taxon>Ixodinae</taxon>
        <taxon>Ixodes</taxon>
    </lineage>
</organism>
<dbReference type="EMBL" id="JABSTQ010011531">
    <property type="protein sequence ID" value="KAG0410344.1"/>
    <property type="molecule type" value="Genomic_DNA"/>
</dbReference>
<gene>
    <name evidence="1" type="ORF">HPB47_012531</name>
</gene>
<protein>
    <submittedName>
        <fullName evidence="1">Uncharacterized protein</fullName>
    </submittedName>
</protein>
<sequence length="455" mass="49845">MNYERPGRYSLHCCSVPAMSPQTLDRVTANAAVISCAENLERIINKKILCHLENSILSNAQHGFRPGRSCETALRVVAHTASASLDNRTPCELVQLDFEKAFDRIDHRLLLQKLIEAGIKGSLLQWLLSLVTGRTQQVLFHGSASTSRAVLSGVPQGSVVGPTLFSIYINGVTEVLCSIAILYAHNLTLIKPLNSPQSYLELQGDQMSATCGLKPPTSLNAKKSVTMTVTTGTKSPTAPPLVLGSVPLQRVQSTTPLGVSFDNHLSFTGHIRGIMAKARRSLGFVTYVTRGMPPSAFRHLYTGSVLPHLGFCSPVWSPFQKSLEQGPGSVQRRAAYALYRRSVPRAALSPYRDIPTTALLQGANWHSLAHRRDVTSIRLFCNLMGTPMKPSDAPRFNACTGKIQPFLARTLRHLESCLMCTARNWIPLPPELTVEITIDPEDIRALCRQASSVFP</sequence>
<reference evidence="1 2" key="1">
    <citation type="journal article" date="2020" name="Cell">
        <title>Large-Scale Comparative Analyses of Tick Genomes Elucidate Their Genetic Diversity and Vector Capacities.</title>
        <authorList>
            <consortium name="Tick Genome and Microbiome Consortium (TIGMIC)"/>
            <person name="Jia N."/>
            <person name="Wang J."/>
            <person name="Shi W."/>
            <person name="Du L."/>
            <person name="Sun Y."/>
            <person name="Zhan W."/>
            <person name="Jiang J.F."/>
            <person name="Wang Q."/>
            <person name="Zhang B."/>
            <person name="Ji P."/>
            <person name="Bell-Sakyi L."/>
            <person name="Cui X.M."/>
            <person name="Yuan T.T."/>
            <person name="Jiang B.G."/>
            <person name="Yang W.F."/>
            <person name="Lam T.T."/>
            <person name="Chang Q.C."/>
            <person name="Ding S.J."/>
            <person name="Wang X.J."/>
            <person name="Zhu J.G."/>
            <person name="Ruan X.D."/>
            <person name="Zhao L."/>
            <person name="Wei J.T."/>
            <person name="Ye R.Z."/>
            <person name="Que T.C."/>
            <person name="Du C.H."/>
            <person name="Zhou Y.H."/>
            <person name="Cheng J.X."/>
            <person name="Dai P.F."/>
            <person name="Guo W.B."/>
            <person name="Han X.H."/>
            <person name="Huang E.J."/>
            <person name="Li L.F."/>
            <person name="Wei W."/>
            <person name="Gao Y.C."/>
            <person name="Liu J.Z."/>
            <person name="Shao H.Z."/>
            <person name="Wang X."/>
            <person name="Wang C.C."/>
            <person name="Yang T.C."/>
            <person name="Huo Q.B."/>
            <person name="Li W."/>
            <person name="Chen H.Y."/>
            <person name="Chen S.E."/>
            <person name="Zhou L.G."/>
            <person name="Ni X.B."/>
            <person name="Tian J.H."/>
            <person name="Sheng Y."/>
            <person name="Liu T."/>
            <person name="Pan Y.S."/>
            <person name="Xia L.Y."/>
            <person name="Li J."/>
            <person name="Zhao F."/>
            <person name="Cao W.C."/>
        </authorList>
    </citation>
    <scope>NUCLEOTIDE SEQUENCE [LARGE SCALE GENOMIC DNA]</scope>
    <source>
        <strain evidence="1">Iper-2018</strain>
    </source>
</reference>
<evidence type="ECO:0000313" key="1">
    <source>
        <dbReference type="EMBL" id="KAG0410344.1"/>
    </source>
</evidence>
<name>A0AC60NT68_IXOPE</name>
<accession>A0AC60NT68</accession>
<comment type="caution">
    <text evidence="1">The sequence shown here is derived from an EMBL/GenBank/DDBJ whole genome shotgun (WGS) entry which is preliminary data.</text>
</comment>
<dbReference type="Proteomes" id="UP000805193">
    <property type="component" value="Unassembled WGS sequence"/>
</dbReference>
<proteinExistence type="predicted"/>